<comment type="caution">
    <text evidence="1">The sequence shown here is derived from an EMBL/GenBank/DDBJ whole genome shotgun (WGS) entry which is preliminary data.</text>
</comment>
<dbReference type="EMBL" id="WTYS01000001">
    <property type="protein sequence ID" value="MXO55295.1"/>
    <property type="molecule type" value="Genomic_DNA"/>
</dbReference>
<dbReference type="AlphaFoldDB" id="A0A6I4SI99"/>
<reference evidence="1 2" key="1">
    <citation type="submission" date="2019-12" db="EMBL/GenBank/DDBJ databases">
        <title>Genomic-based taxomic classification of the family Erythrobacteraceae.</title>
        <authorList>
            <person name="Xu L."/>
        </authorList>
    </citation>
    <scope>NUCLEOTIDE SEQUENCE [LARGE SCALE GENOMIC DNA]</scope>
    <source>
        <strain evidence="1 2">JCM 17802</strain>
    </source>
</reference>
<gene>
    <name evidence="1" type="ORF">GRI36_00215</name>
</gene>
<evidence type="ECO:0000313" key="1">
    <source>
        <dbReference type="EMBL" id="MXO55295.1"/>
    </source>
</evidence>
<keyword evidence="2" id="KW-1185">Reference proteome</keyword>
<dbReference type="Proteomes" id="UP000468943">
    <property type="component" value="Unassembled WGS sequence"/>
</dbReference>
<accession>A0A6I4SI99</accession>
<sequence>MNGLNSAPRFYMWTHPNRSWMENFAQNLLSPDIVMWGEESETIPAWYAWTSRHFDEASTPQEFLDKMTAMKAMFDGAMYLASGRNYYPLELVNPSAENVQDQEIVCDLPYPGNVTINPFSPKHLKTHHGLDQSKLDDPLTRNIFLARYDEVAFAILKYVGVNGITYQSLYAFRDWMKDAGWDDKKIADEAGWSGSRLKDFTNTANNPAYLGPFARHGGSKDPPPKRPMLLDEAEKGLLQAVNRFLLHRAATVDLRAEWNALR</sequence>
<organism evidence="1 2">
    <name type="scientific">Pontixanthobacter gangjinensis</name>
    <dbReference type="NCBI Taxonomy" id="1028742"/>
    <lineage>
        <taxon>Bacteria</taxon>
        <taxon>Pseudomonadati</taxon>
        <taxon>Pseudomonadota</taxon>
        <taxon>Alphaproteobacteria</taxon>
        <taxon>Sphingomonadales</taxon>
        <taxon>Erythrobacteraceae</taxon>
        <taxon>Pontixanthobacter</taxon>
    </lineage>
</organism>
<proteinExistence type="predicted"/>
<dbReference type="RefSeq" id="WP_160596636.1">
    <property type="nucleotide sequence ID" value="NZ_WTYS01000001.1"/>
</dbReference>
<protein>
    <submittedName>
        <fullName evidence="1">Uncharacterized protein</fullName>
    </submittedName>
</protein>
<dbReference type="OrthoDB" id="8451882at2"/>
<evidence type="ECO:0000313" key="2">
    <source>
        <dbReference type="Proteomes" id="UP000468943"/>
    </source>
</evidence>
<name>A0A6I4SI99_9SPHN</name>